<feature type="region of interest" description="Disordered" evidence="1">
    <location>
        <begin position="1"/>
        <end position="37"/>
    </location>
</feature>
<proteinExistence type="predicted"/>
<name>A0A1H4CQX0_9BACI</name>
<evidence type="ECO:0000313" key="3">
    <source>
        <dbReference type="Proteomes" id="UP000198584"/>
    </source>
</evidence>
<dbReference type="STRING" id="571932.SAMN05421743_106152"/>
<reference evidence="2 3" key="1">
    <citation type="submission" date="2016-10" db="EMBL/GenBank/DDBJ databases">
        <authorList>
            <person name="de Groot N.N."/>
        </authorList>
    </citation>
    <scope>NUCLEOTIDE SEQUENCE [LARGE SCALE GENOMIC DNA]</scope>
    <source>
        <strain evidence="2 3">CCM7597</strain>
    </source>
</reference>
<evidence type="ECO:0000313" key="2">
    <source>
        <dbReference type="EMBL" id="SEA62783.1"/>
    </source>
</evidence>
<dbReference type="Proteomes" id="UP000198584">
    <property type="component" value="Unassembled WGS sequence"/>
</dbReference>
<sequence length="37" mass="4281">MSRKEQKRSETQNKKNSKNKRNQTGNPKLDGENHPAT</sequence>
<protein>
    <submittedName>
        <fullName evidence="2">Uncharacterized protein</fullName>
    </submittedName>
</protein>
<dbReference type="EMBL" id="FNQR01000006">
    <property type="protein sequence ID" value="SEA62783.1"/>
    <property type="molecule type" value="Genomic_DNA"/>
</dbReference>
<evidence type="ECO:0000256" key="1">
    <source>
        <dbReference type="SAM" id="MobiDB-lite"/>
    </source>
</evidence>
<dbReference type="AlphaFoldDB" id="A0A1H4CQX0"/>
<organism evidence="2 3">
    <name type="scientific">Thalassobacillus cyri</name>
    <dbReference type="NCBI Taxonomy" id="571932"/>
    <lineage>
        <taxon>Bacteria</taxon>
        <taxon>Bacillati</taxon>
        <taxon>Bacillota</taxon>
        <taxon>Bacilli</taxon>
        <taxon>Bacillales</taxon>
        <taxon>Bacillaceae</taxon>
        <taxon>Thalassobacillus</taxon>
    </lineage>
</organism>
<accession>A0A1H4CQX0</accession>
<keyword evidence="3" id="KW-1185">Reference proteome</keyword>
<gene>
    <name evidence="2" type="ORF">SAMN05421743_106152</name>
</gene>